<dbReference type="GO" id="GO:0000166">
    <property type="term" value="F:nucleotide binding"/>
    <property type="evidence" value="ECO:0007669"/>
    <property type="project" value="InterPro"/>
</dbReference>
<dbReference type="InterPro" id="IPR000683">
    <property type="entry name" value="Gfo/Idh/MocA-like_OxRdtase_N"/>
</dbReference>
<dbReference type="RefSeq" id="WP_079715987.1">
    <property type="nucleotide sequence ID" value="NZ_FUYS01000002.1"/>
</dbReference>
<name>A0A1T5AFM6_9SPHI</name>
<dbReference type="PROSITE" id="PS51318">
    <property type="entry name" value="TAT"/>
    <property type="match status" value="1"/>
</dbReference>
<dbReference type="PANTHER" id="PTHR43818:SF5">
    <property type="entry name" value="OXIDOREDUCTASE FAMILY PROTEIN"/>
    <property type="match status" value="1"/>
</dbReference>
<dbReference type="Proteomes" id="UP000190541">
    <property type="component" value="Unassembled WGS sequence"/>
</dbReference>
<accession>A0A1T5AFM6</accession>
<dbReference type="Gene3D" id="3.40.50.720">
    <property type="entry name" value="NAD(P)-binding Rossmann-like Domain"/>
    <property type="match status" value="1"/>
</dbReference>
<sequence length="467" mass="52218">MKTDNQHSRRNFLKKMASTAVAASVAPTILLPRNGNVLSREIAYRKTFGANDHIQIGLIGGGIQGTSNMESALKVPGVKLMAVADLYDGRLVRAKELYGHDMVTTKDYREILNRPDIDAVVVAVPDHLHAQIGIEALKAGKALYCEKPMTKLIEEGHDLIKAAHETKQLVQVGSQRVSSIIYAKARELFRAGAIGELNLVEAYYDRHSAQGAWQYSLPLDASPETVDWDRFLSDKAPKIPFDPLHFFRWRNYQRYGTGVAGDLFVHLFSGIHFVLDSKGPNRIMTSGGLRYWKDGRDVPDLMVGIYDYPKTESHPEFTLTLRVNFADGSGGGQQFRFIGSEGQMIISGRGVSIKKKRLAEAPGYTINTFPEAMQEAFLKTYHEKYPAKFEVIGPQEEEYTAPREYSDSYDHFANFFNAIRNKTGVVEDAVFGLRAAGPALLSNTSHFERKIVHWNPETMVVERSATT</sequence>
<dbReference type="InterPro" id="IPR036291">
    <property type="entry name" value="NAD(P)-bd_dom_sf"/>
</dbReference>
<proteinExistence type="predicted"/>
<evidence type="ECO:0000259" key="1">
    <source>
        <dbReference type="Pfam" id="PF01408"/>
    </source>
</evidence>
<dbReference type="EMBL" id="FUYS01000002">
    <property type="protein sequence ID" value="SKB33822.1"/>
    <property type="molecule type" value="Genomic_DNA"/>
</dbReference>
<gene>
    <name evidence="2" type="ORF">SAMN05660226_00705</name>
</gene>
<reference evidence="2 3" key="1">
    <citation type="submission" date="2017-02" db="EMBL/GenBank/DDBJ databases">
        <authorList>
            <person name="Peterson S.W."/>
        </authorList>
    </citation>
    <scope>NUCLEOTIDE SEQUENCE [LARGE SCALE GENOMIC DNA]</scope>
    <source>
        <strain evidence="2 3">DSM 22899</strain>
    </source>
</reference>
<dbReference type="OrthoDB" id="9771072at2"/>
<dbReference type="SUPFAM" id="SSF51735">
    <property type="entry name" value="NAD(P)-binding Rossmann-fold domains"/>
    <property type="match status" value="1"/>
</dbReference>
<evidence type="ECO:0000313" key="2">
    <source>
        <dbReference type="EMBL" id="SKB33822.1"/>
    </source>
</evidence>
<organism evidence="2 3">
    <name type="scientific">Parapedobacter luteus</name>
    <dbReference type="NCBI Taxonomy" id="623280"/>
    <lineage>
        <taxon>Bacteria</taxon>
        <taxon>Pseudomonadati</taxon>
        <taxon>Bacteroidota</taxon>
        <taxon>Sphingobacteriia</taxon>
        <taxon>Sphingobacteriales</taxon>
        <taxon>Sphingobacteriaceae</taxon>
        <taxon>Parapedobacter</taxon>
    </lineage>
</organism>
<dbReference type="SUPFAM" id="SSF55347">
    <property type="entry name" value="Glyceraldehyde-3-phosphate dehydrogenase-like, C-terminal domain"/>
    <property type="match status" value="1"/>
</dbReference>
<evidence type="ECO:0000313" key="3">
    <source>
        <dbReference type="Proteomes" id="UP000190541"/>
    </source>
</evidence>
<dbReference type="AlphaFoldDB" id="A0A1T5AFM6"/>
<protein>
    <submittedName>
        <fullName evidence="2">Predicted dehydrogenase</fullName>
    </submittedName>
</protein>
<dbReference type="InterPro" id="IPR050463">
    <property type="entry name" value="Gfo/Idh/MocA_oxidrdct_glycsds"/>
</dbReference>
<dbReference type="STRING" id="623280.SAMN05660226_00705"/>
<feature type="domain" description="Gfo/Idh/MocA-like oxidoreductase N-terminal" evidence="1">
    <location>
        <begin position="54"/>
        <end position="173"/>
    </location>
</feature>
<dbReference type="Pfam" id="PF01408">
    <property type="entry name" value="GFO_IDH_MocA"/>
    <property type="match status" value="1"/>
</dbReference>
<keyword evidence="3" id="KW-1185">Reference proteome</keyword>
<dbReference type="PANTHER" id="PTHR43818">
    <property type="entry name" value="BCDNA.GH03377"/>
    <property type="match status" value="1"/>
</dbReference>
<dbReference type="InterPro" id="IPR006311">
    <property type="entry name" value="TAT_signal"/>
</dbReference>
<dbReference type="Gene3D" id="3.30.360.10">
    <property type="entry name" value="Dihydrodipicolinate Reductase, domain 2"/>
    <property type="match status" value="1"/>
</dbReference>